<dbReference type="PANTHER" id="PTHR38813">
    <property type="match status" value="1"/>
</dbReference>
<dbReference type="InterPro" id="IPR007712">
    <property type="entry name" value="RelE/ParE_toxin"/>
</dbReference>
<dbReference type="Pfam" id="PF05016">
    <property type="entry name" value="ParE_toxin"/>
    <property type="match status" value="1"/>
</dbReference>
<dbReference type="Proteomes" id="UP000031093">
    <property type="component" value="Segment"/>
</dbReference>
<dbReference type="InterPro" id="IPR052747">
    <property type="entry name" value="TA_system_RelE_toxin"/>
</dbReference>
<dbReference type="KEGG" id="vg:26613735"/>
<sequence>MNSDYKLIYHKSAVKFIAKQEKGIQKRIAEGLKGLLKIPPEGDIKSMKGYTELYRLRIGTFRILFEINHDEKVIYIQAIGNRGDIYK</sequence>
<dbReference type="RefSeq" id="YP_009229828.1">
    <property type="nucleotide sequence ID" value="NC_028748.2"/>
</dbReference>
<name>A0A125RQ76_9CAUD</name>
<organism evidence="2 3">
    <name type="scientific">Bacillus phage vB_BtS_BMBtp3</name>
    <dbReference type="NCBI Taxonomy" id="1445809"/>
    <lineage>
        <taxon>Viruses</taxon>
        <taxon>Duplodnaviria</taxon>
        <taxon>Heunggongvirae</taxon>
        <taxon>Uroviricota</taxon>
        <taxon>Caudoviricetes</taxon>
        <taxon>Waukeshavirus</taxon>
        <taxon>Waukeshavirus BMBtp3</taxon>
    </lineage>
</organism>
<dbReference type="InterPro" id="IPR035093">
    <property type="entry name" value="RelE/ParE_toxin_dom_sf"/>
</dbReference>
<dbReference type="PANTHER" id="PTHR38813:SF1">
    <property type="entry name" value="TOXIN RELE1-RELATED"/>
    <property type="match status" value="1"/>
</dbReference>
<dbReference type="GeneID" id="26613735"/>
<accession>A0A125RQ76</accession>
<evidence type="ECO:0000256" key="1">
    <source>
        <dbReference type="ARBA" id="ARBA00022649"/>
    </source>
</evidence>
<protein>
    <submittedName>
        <fullName evidence="2">RelE/StbE replicon stabilization toxin</fullName>
    </submittedName>
</protein>
<reference evidence="3" key="1">
    <citation type="submission" date="2014-01" db="EMBL/GenBank/DDBJ databases">
        <title>Complete genome sequence of novel bacteriophage BMBTP3 with a mosaic organization.</title>
        <authorList>
            <person name="Zhu L."/>
            <person name="Wang Y."/>
            <person name="Sun M."/>
        </authorList>
    </citation>
    <scope>NUCLEOTIDE SEQUENCE [LARGE SCALE GENOMIC DNA]</scope>
</reference>
<dbReference type="EMBL" id="KJ024807">
    <property type="protein sequence ID" value="AMD43738.1"/>
    <property type="molecule type" value="Genomic_DNA"/>
</dbReference>
<proteinExistence type="predicted"/>
<evidence type="ECO:0000313" key="2">
    <source>
        <dbReference type="EMBL" id="AMD43738.1"/>
    </source>
</evidence>
<evidence type="ECO:0000313" key="3">
    <source>
        <dbReference type="Proteomes" id="UP000031093"/>
    </source>
</evidence>
<keyword evidence="1" id="KW-1277">Toxin-antitoxin system</keyword>
<keyword evidence="3" id="KW-1185">Reference proteome</keyword>
<dbReference type="SUPFAM" id="SSF143011">
    <property type="entry name" value="RelE-like"/>
    <property type="match status" value="1"/>
</dbReference>
<dbReference type="Gene3D" id="3.30.2310.20">
    <property type="entry name" value="RelE-like"/>
    <property type="match status" value="1"/>
</dbReference>
<gene>
    <name evidence="2" type="ORF">BMBtpLA_65</name>
</gene>